<dbReference type="PANTHER" id="PTHR13847">
    <property type="entry name" value="SARCOSINE DEHYDROGENASE-RELATED"/>
    <property type="match status" value="1"/>
</dbReference>
<dbReference type="Gene3D" id="3.50.50.60">
    <property type="entry name" value="FAD/NAD(P)-binding domain"/>
    <property type="match status" value="2"/>
</dbReference>
<gene>
    <name evidence="3" type="ORF">SAMN05428998_106147</name>
</gene>
<protein>
    <submittedName>
        <fullName evidence="3">D-amino-acid dehydrogenase</fullName>
    </submittedName>
</protein>
<feature type="domain" description="FAD dependent oxidoreductase" evidence="2">
    <location>
        <begin position="2"/>
        <end position="388"/>
    </location>
</feature>
<evidence type="ECO:0000313" key="4">
    <source>
        <dbReference type="Proteomes" id="UP000192917"/>
    </source>
</evidence>
<evidence type="ECO:0000256" key="1">
    <source>
        <dbReference type="ARBA" id="ARBA00023002"/>
    </source>
</evidence>
<dbReference type="SUPFAM" id="SSF51905">
    <property type="entry name" value="FAD/NAD(P)-binding domain"/>
    <property type="match status" value="1"/>
</dbReference>
<dbReference type="AlphaFoldDB" id="A0A1Y6BN54"/>
<keyword evidence="4" id="KW-1185">Reference proteome</keyword>
<keyword evidence="1" id="KW-0560">Oxidoreductase</keyword>
<proteinExistence type="predicted"/>
<dbReference type="Gene3D" id="3.30.9.10">
    <property type="entry name" value="D-Amino Acid Oxidase, subunit A, domain 2"/>
    <property type="match status" value="1"/>
</dbReference>
<dbReference type="STRING" id="560819.SAMN05428998_106147"/>
<evidence type="ECO:0000313" key="3">
    <source>
        <dbReference type="EMBL" id="SMF18170.1"/>
    </source>
</evidence>
<dbReference type="Proteomes" id="UP000192917">
    <property type="component" value="Unassembled WGS sequence"/>
</dbReference>
<sequence length="406" mass="42775">MVGAGIVGVCCGLWLQRDGHQVTLLDRQGPGEGASFGNASIFATESVLPVAMPGIVGRVPRMLADPLGPLAIRWGYLPRLAPWLLRFLAASRTSRVEAISEALAALLDGCLDDYEPLLAEAGLADTVVRRGWIGAHLDPAKLAGARPSVALQRAHGVEVEELGAAALRQLEPALSRALAGGFYYPEVAHSLDPYAMVVGLARRFVEDGGEIARVEARGLAVEEGRVVAVRTAAGDRRCDALVVAAGAWSRGLAAQAGAPVPLDTERGYHLTIPEPGVTLNRPIYSTEFGMACTPLATGLRLGGTVELGGLEAPPDWRRAEVLAARGRKLFPGLSVEGASRWMGFRPSMPDSLPVIGASPKLPNAFLAFGHGHLGLTLGARTGRLVADLVAGRRPVVDLTPYRPGRF</sequence>
<dbReference type="GO" id="GO:0005737">
    <property type="term" value="C:cytoplasm"/>
    <property type="evidence" value="ECO:0007669"/>
    <property type="project" value="TreeGrafter"/>
</dbReference>
<dbReference type="InterPro" id="IPR036188">
    <property type="entry name" value="FAD/NAD-bd_sf"/>
</dbReference>
<reference evidence="3 4" key="1">
    <citation type="submission" date="2017-04" db="EMBL/GenBank/DDBJ databases">
        <authorList>
            <person name="Afonso C.L."/>
            <person name="Miller P.J."/>
            <person name="Scott M.A."/>
            <person name="Spackman E."/>
            <person name="Goraichik I."/>
            <person name="Dimitrov K.M."/>
            <person name="Suarez D.L."/>
            <person name="Swayne D.E."/>
        </authorList>
    </citation>
    <scope>NUCLEOTIDE SEQUENCE [LARGE SCALE GENOMIC DNA]</scope>
    <source>
        <strain evidence="3 4">USBA 355</strain>
    </source>
</reference>
<dbReference type="GO" id="GO:0016491">
    <property type="term" value="F:oxidoreductase activity"/>
    <property type="evidence" value="ECO:0007669"/>
    <property type="project" value="UniProtKB-KW"/>
</dbReference>
<dbReference type="Pfam" id="PF01266">
    <property type="entry name" value="DAO"/>
    <property type="match status" value="1"/>
</dbReference>
<dbReference type="InterPro" id="IPR006076">
    <property type="entry name" value="FAD-dep_OxRdtase"/>
</dbReference>
<name>A0A1Y6BN54_9PROT</name>
<evidence type="ECO:0000259" key="2">
    <source>
        <dbReference type="Pfam" id="PF01266"/>
    </source>
</evidence>
<dbReference type="PANTHER" id="PTHR13847:SF289">
    <property type="entry name" value="GLYCINE OXIDASE"/>
    <property type="match status" value="1"/>
</dbReference>
<organism evidence="3 4">
    <name type="scientific">Tistlia consotensis USBA 355</name>
    <dbReference type="NCBI Taxonomy" id="560819"/>
    <lineage>
        <taxon>Bacteria</taxon>
        <taxon>Pseudomonadati</taxon>
        <taxon>Pseudomonadota</taxon>
        <taxon>Alphaproteobacteria</taxon>
        <taxon>Rhodospirillales</taxon>
        <taxon>Rhodovibrionaceae</taxon>
        <taxon>Tistlia</taxon>
    </lineage>
</organism>
<dbReference type="EMBL" id="FWZX01000006">
    <property type="protein sequence ID" value="SMF18170.1"/>
    <property type="molecule type" value="Genomic_DNA"/>
</dbReference>
<accession>A0A1Y6BN54</accession>
<dbReference type="SUPFAM" id="SSF54373">
    <property type="entry name" value="FAD-linked reductases, C-terminal domain"/>
    <property type="match status" value="1"/>
</dbReference>